<dbReference type="Proteomes" id="UP000006054">
    <property type="component" value="Chromosome"/>
</dbReference>
<dbReference type="STRING" id="880071.Fleli_3833"/>
<sequence length="136" mass="15626">MKHKPYGIFDYSELPLVKIELTGEAATDQNFEEYLKESAAISQKSERYISLLDTSKVSYLSAKFRIIQGKYINDNKERIAKQAIAIIFIAPSFLHRTMLKAIFVVKDYPNPVFIVSSKEEGMEKVNELLEEEKNNS</sequence>
<keyword evidence="2" id="KW-1185">Reference proteome</keyword>
<reference evidence="2" key="1">
    <citation type="submission" date="2012-06" db="EMBL/GenBank/DDBJ databases">
        <title>The complete genome of Flexibacter litoralis DSM 6794.</title>
        <authorList>
            <person name="Lucas S."/>
            <person name="Copeland A."/>
            <person name="Lapidus A."/>
            <person name="Glavina del Rio T."/>
            <person name="Dalin E."/>
            <person name="Tice H."/>
            <person name="Bruce D."/>
            <person name="Goodwin L."/>
            <person name="Pitluck S."/>
            <person name="Peters L."/>
            <person name="Ovchinnikova G."/>
            <person name="Lu M."/>
            <person name="Kyrpides N."/>
            <person name="Mavromatis K."/>
            <person name="Ivanova N."/>
            <person name="Brettin T."/>
            <person name="Detter J.C."/>
            <person name="Han C."/>
            <person name="Larimer F."/>
            <person name="Land M."/>
            <person name="Hauser L."/>
            <person name="Markowitz V."/>
            <person name="Cheng J.-F."/>
            <person name="Hugenholtz P."/>
            <person name="Woyke T."/>
            <person name="Wu D."/>
            <person name="Spring S."/>
            <person name="Lang E."/>
            <person name="Kopitz M."/>
            <person name="Brambilla E."/>
            <person name="Klenk H.-P."/>
            <person name="Eisen J.A."/>
        </authorList>
    </citation>
    <scope>NUCLEOTIDE SEQUENCE [LARGE SCALE GENOMIC DNA]</scope>
    <source>
        <strain evidence="2">ATCC 23117 / DSM 6794 / NBRC 15988 / NCIMB 1366 / Sio-4</strain>
    </source>
</reference>
<dbReference type="eggNOG" id="ENOG5033DMW">
    <property type="taxonomic scope" value="Bacteria"/>
</dbReference>
<dbReference type="KEGG" id="fli:Fleli_3833"/>
<proteinExistence type="predicted"/>
<dbReference type="EMBL" id="CP003345">
    <property type="protein sequence ID" value="AFM06139.1"/>
    <property type="molecule type" value="Genomic_DNA"/>
</dbReference>
<accession>I4AQA4</accession>
<dbReference type="RefSeq" id="WP_014799562.1">
    <property type="nucleotide sequence ID" value="NC_018018.1"/>
</dbReference>
<gene>
    <name evidence="1" type="ordered locus">Fleli_3833</name>
</gene>
<dbReference type="AlphaFoldDB" id="I4AQA4"/>
<dbReference type="OrthoDB" id="6322581at2"/>
<protein>
    <submittedName>
        <fullName evidence="1">Uncharacterized protein</fullName>
    </submittedName>
</protein>
<organism evidence="1 2">
    <name type="scientific">Bernardetia litoralis (strain ATCC 23117 / DSM 6794 / NBRC 15988 / NCIMB 1366 / Fx l1 / Sio-4)</name>
    <name type="common">Flexibacter litoralis</name>
    <dbReference type="NCBI Taxonomy" id="880071"/>
    <lineage>
        <taxon>Bacteria</taxon>
        <taxon>Pseudomonadati</taxon>
        <taxon>Bacteroidota</taxon>
        <taxon>Cytophagia</taxon>
        <taxon>Cytophagales</taxon>
        <taxon>Bernardetiaceae</taxon>
        <taxon>Bernardetia</taxon>
    </lineage>
</organism>
<dbReference type="HOGENOM" id="CLU_1872385_0_0_10"/>
<evidence type="ECO:0000313" key="2">
    <source>
        <dbReference type="Proteomes" id="UP000006054"/>
    </source>
</evidence>
<name>I4AQA4_BERLS</name>
<evidence type="ECO:0000313" key="1">
    <source>
        <dbReference type="EMBL" id="AFM06139.1"/>
    </source>
</evidence>